<dbReference type="EMBL" id="AB853998">
    <property type="protein sequence ID" value="BBB39357.1"/>
    <property type="molecule type" value="Genomic_DNA"/>
</dbReference>
<organism evidence="2">
    <name type="scientific">Clostridium argentinense</name>
    <dbReference type="NCBI Taxonomy" id="29341"/>
    <lineage>
        <taxon>Bacteria</taxon>
        <taxon>Bacillati</taxon>
        <taxon>Bacillota</taxon>
        <taxon>Clostridia</taxon>
        <taxon>Eubacteriales</taxon>
        <taxon>Clostridiaceae</taxon>
        <taxon>Clostridium</taxon>
    </lineage>
</organism>
<sequence length="119" mass="14133">MLFLFKKVLSGGVEMRRFTVPFDIDFEDKIIGGKYSLRQAGWLILPIFYAFFSFSNKNSFIRNGNIIWISVIFKIFIIGLLGFVAIIFAFHKKNQINYDKYLLKLFKFTCRKKIFKSYE</sequence>
<feature type="transmembrane region" description="Helical" evidence="1">
    <location>
        <begin position="35"/>
        <end position="54"/>
    </location>
</feature>
<dbReference type="InterPro" id="IPR024414">
    <property type="entry name" value="Uncharacterised_PrgI"/>
</dbReference>
<keyword evidence="1" id="KW-0472">Membrane</keyword>
<evidence type="ECO:0000313" key="2">
    <source>
        <dbReference type="EMBL" id="BBB39357.1"/>
    </source>
</evidence>
<name>A0A7I6NEI7_9CLOT</name>
<geneLocation type="plasmid" evidence="2">
    <name>pCAG</name>
</geneLocation>
<proteinExistence type="predicted"/>
<keyword evidence="1" id="KW-0812">Transmembrane</keyword>
<protein>
    <recommendedName>
        <fullName evidence="3">PrgI family protein</fullName>
    </recommendedName>
</protein>
<reference evidence="2" key="1">
    <citation type="journal article" date="2020" name="Anaerobe">
        <title>Analysis of a plasmid encoding botulinum neurotoxin type G gene in Clostridium argentinense.</title>
        <authorList>
            <person name="Sakaguchi Y."/>
            <person name="Uchiyama J."/>
            <person name="Take A."/>
            <person name="Gotoh K."/>
            <person name="Sakaguchi M."/>
            <person name="Suzuki T."/>
            <person name="Yamamoto Y."/>
            <person name="Hosomi K."/>
            <person name="Kohda T."/>
            <person name="Mukamoto M."/>
            <person name="Kozaki S."/>
            <person name="Hayashi S."/>
            <person name="Oguma K."/>
        </authorList>
    </citation>
    <scope>NUCLEOTIDE SEQUENCE</scope>
    <source>
        <strain evidence="2">2740</strain>
        <plasmid evidence="2">pCAG</plasmid>
    </source>
</reference>
<evidence type="ECO:0008006" key="3">
    <source>
        <dbReference type="Google" id="ProtNLM"/>
    </source>
</evidence>
<evidence type="ECO:0000256" key="1">
    <source>
        <dbReference type="SAM" id="Phobius"/>
    </source>
</evidence>
<dbReference type="Pfam" id="PF12666">
    <property type="entry name" value="PrgI"/>
    <property type="match status" value="1"/>
</dbReference>
<keyword evidence="1" id="KW-1133">Transmembrane helix</keyword>
<feature type="transmembrane region" description="Helical" evidence="1">
    <location>
        <begin position="66"/>
        <end position="90"/>
    </location>
</feature>
<dbReference type="AlphaFoldDB" id="A0A7I6NEI7"/>
<accession>A0A7I6NEI7</accession>
<keyword evidence="2" id="KW-0614">Plasmid</keyword>